<feature type="non-terminal residue" evidence="1">
    <location>
        <position position="53"/>
    </location>
</feature>
<accession>A0A0V0Z3E8</accession>
<proteinExistence type="predicted"/>
<evidence type="ECO:0000313" key="1">
    <source>
        <dbReference type="EMBL" id="KRY06982.1"/>
    </source>
</evidence>
<reference evidence="1 2" key="1">
    <citation type="submission" date="2015-01" db="EMBL/GenBank/DDBJ databases">
        <title>Evolution of Trichinella species and genotypes.</title>
        <authorList>
            <person name="Korhonen P.K."/>
            <person name="Edoardo P."/>
            <person name="Giuseppe L.R."/>
            <person name="Gasser R.B."/>
        </authorList>
    </citation>
    <scope>NUCLEOTIDE SEQUENCE [LARGE SCALE GENOMIC DNA]</scope>
    <source>
        <strain evidence="1">ISS120</strain>
    </source>
</reference>
<comment type="caution">
    <text evidence="1">The sequence shown here is derived from an EMBL/GenBank/DDBJ whole genome shotgun (WGS) entry which is preliminary data.</text>
</comment>
<protein>
    <submittedName>
        <fullName evidence="1">Uncharacterized protein</fullName>
    </submittedName>
</protein>
<dbReference type="AlphaFoldDB" id="A0A0V0Z3E8"/>
<dbReference type="EMBL" id="JYDI01004261">
    <property type="protein sequence ID" value="KRY06982.1"/>
    <property type="molecule type" value="Genomic_DNA"/>
</dbReference>
<dbReference type="Proteomes" id="UP000054653">
    <property type="component" value="Unassembled WGS sequence"/>
</dbReference>
<name>A0A0V0Z3E8_TRIBR</name>
<dbReference type="Gene3D" id="1.20.930.80">
    <property type="match status" value="1"/>
</dbReference>
<organism evidence="1 2">
    <name type="scientific">Trichinella britovi</name>
    <name type="common">Parasitic roundworm</name>
    <dbReference type="NCBI Taxonomy" id="45882"/>
    <lineage>
        <taxon>Eukaryota</taxon>
        <taxon>Metazoa</taxon>
        <taxon>Ecdysozoa</taxon>
        <taxon>Nematoda</taxon>
        <taxon>Enoplea</taxon>
        <taxon>Dorylaimia</taxon>
        <taxon>Trichinellida</taxon>
        <taxon>Trichinellidae</taxon>
        <taxon>Trichinella</taxon>
    </lineage>
</organism>
<sequence length="53" mass="6215">MDYRPAVDLAIQRHQVLLAVEMAGRRFPKFSENYMKFLDGQLREINFKIAISS</sequence>
<gene>
    <name evidence="1" type="ORF">T03_16950</name>
</gene>
<evidence type="ECO:0000313" key="2">
    <source>
        <dbReference type="Proteomes" id="UP000054653"/>
    </source>
</evidence>
<keyword evidence="2" id="KW-1185">Reference proteome</keyword>